<dbReference type="EMBL" id="CP045032">
    <property type="protein sequence ID" value="QFQ02910.1"/>
    <property type="molecule type" value="Genomic_DNA"/>
</dbReference>
<dbReference type="KEGG" id="cuo:CUROG_07805"/>
<dbReference type="AlphaFoldDB" id="A0A5J6ZDF7"/>
<sequence>MLAAVTTAVLMVLPACTIGNVDDLRAEREGRASSTAPEQPLNDEIEQDSGPQPTTSDQPRETESSKEEPAPADFAGDLDSLIVPGTAIAVAGVGEAGAVSMPAWSTSKVPVAIAALRHDPANAQYVNAAISASDNAAAEAMWASMGEQAGSLTQAVLAEGGDTQTQVNTSVTRPGFTAFGQTMWSVSAQANFASQLRCIQGSESVVAAMGAASGQAYGLGTIPGAMFKGGWGPNTAGSYEVRQFGLVPAGGKYIAVAIAATSPDGSYEGGQALLNKVADNLRANLAEMPAAQC</sequence>
<feature type="region of interest" description="Disordered" evidence="1">
    <location>
        <begin position="27"/>
        <end position="78"/>
    </location>
</feature>
<protein>
    <submittedName>
        <fullName evidence="2">Uncharacterized protein</fullName>
    </submittedName>
</protein>
<gene>
    <name evidence="2" type="ORF">CUROG_07805</name>
</gene>
<evidence type="ECO:0000313" key="3">
    <source>
        <dbReference type="Proteomes" id="UP000326711"/>
    </source>
</evidence>
<name>A0A5J6ZDF7_9CORY</name>
<accession>A0A5J6ZDF7</accession>
<evidence type="ECO:0000313" key="2">
    <source>
        <dbReference type="EMBL" id="QFQ02910.1"/>
    </source>
</evidence>
<reference evidence="3" key="1">
    <citation type="submission" date="2019-10" db="EMBL/GenBank/DDBJ databases">
        <title>Complete genome sequence of Corynebacterium urogenitalis DSM 108747, isolated from the genital tract of a cow.</title>
        <authorList>
            <person name="Ruckert C."/>
            <person name="Ballas P."/>
            <person name="Wagener K."/>
            <person name="Drillich M."/>
            <person name="Kaempfer P."/>
            <person name="Busse H.-J."/>
            <person name="Ehling-Schulz M."/>
        </authorList>
    </citation>
    <scope>NUCLEOTIDE SEQUENCE [LARGE SCALE GENOMIC DNA]</scope>
    <source>
        <strain evidence="3">LMM 1652</strain>
    </source>
</reference>
<feature type="compositionally biased region" description="Basic and acidic residues" evidence="1">
    <location>
        <begin position="58"/>
        <end position="69"/>
    </location>
</feature>
<dbReference type="Proteomes" id="UP000326711">
    <property type="component" value="Chromosome"/>
</dbReference>
<organism evidence="2 3">
    <name type="scientific">Corynebacterium urogenitale</name>
    <dbReference type="NCBI Taxonomy" id="2487892"/>
    <lineage>
        <taxon>Bacteria</taxon>
        <taxon>Bacillati</taxon>
        <taxon>Actinomycetota</taxon>
        <taxon>Actinomycetes</taxon>
        <taxon>Mycobacteriales</taxon>
        <taxon>Corynebacteriaceae</taxon>
        <taxon>Corynebacterium</taxon>
    </lineage>
</organism>
<proteinExistence type="predicted"/>
<dbReference type="InterPro" id="IPR012338">
    <property type="entry name" value="Beta-lactam/transpept-like"/>
</dbReference>
<evidence type="ECO:0000256" key="1">
    <source>
        <dbReference type="SAM" id="MobiDB-lite"/>
    </source>
</evidence>
<keyword evidence="3" id="KW-1185">Reference proteome</keyword>
<dbReference type="SUPFAM" id="SSF56601">
    <property type="entry name" value="beta-lactamase/transpeptidase-like"/>
    <property type="match status" value="1"/>
</dbReference>
<dbReference type="Gene3D" id="3.40.710.10">
    <property type="entry name" value="DD-peptidase/beta-lactamase superfamily"/>
    <property type="match status" value="1"/>
</dbReference>